<dbReference type="GO" id="GO:0102389">
    <property type="term" value="F:polyprenol reductase activity"/>
    <property type="evidence" value="ECO:0007669"/>
    <property type="project" value="UniProtKB-UniRule"/>
</dbReference>
<protein>
    <recommendedName>
        <fullName evidence="5">Polyprenal reductase</fullName>
        <ecNumber evidence="5">1.3.1.94</ecNumber>
    </recommendedName>
</protein>
<evidence type="ECO:0000256" key="1">
    <source>
        <dbReference type="ARBA" id="ARBA00004127"/>
    </source>
</evidence>
<organism evidence="7 8">
    <name type="scientific">Candida viswanathii</name>
    <dbReference type="NCBI Taxonomy" id="5486"/>
    <lineage>
        <taxon>Eukaryota</taxon>
        <taxon>Fungi</taxon>
        <taxon>Dikarya</taxon>
        <taxon>Ascomycota</taxon>
        <taxon>Saccharomycotina</taxon>
        <taxon>Pichiomycetes</taxon>
        <taxon>Debaryomycetaceae</taxon>
        <taxon>Candida/Lodderomyces clade</taxon>
        <taxon>Candida</taxon>
    </lineage>
</organism>
<feature type="transmembrane region" description="Helical" evidence="5">
    <location>
        <begin position="168"/>
        <end position="189"/>
    </location>
</feature>
<evidence type="ECO:0000313" key="8">
    <source>
        <dbReference type="Proteomes" id="UP000253472"/>
    </source>
</evidence>
<keyword evidence="3 5" id="KW-1133">Transmembrane helix</keyword>
<dbReference type="PANTHER" id="PTHR14624">
    <property type="entry name" value="DFG10 PROTEIN"/>
    <property type="match status" value="1"/>
</dbReference>
<comment type="subcellular location">
    <subcellularLocation>
        <location evidence="1">Endomembrane system</location>
        <topology evidence="1">Multi-pass membrane protein</topology>
    </subcellularLocation>
    <subcellularLocation>
        <location evidence="5">Endoplasmic reticulum membrane</location>
    </subcellularLocation>
</comment>
<proteinExistence type="inferred from homology"/>
<feature type="transmembrane region" description="Helical" evidence="5">
    <location>
        <begin position="6"/>
        <end position="27"/>
    </location>
</feature>
<gene>
    <name evidence="7" type="primary">DFG10_0</name>
    <name evidence="7" type="ORF">Cantr_02604</name>
</gene>
<sequence>MAIYQFQLLVISVYLVIAGAIYAVKFIKPLNDLLRYGKTTTMSGPRSSSLFHELIDFVSSSLVVPKSWFTHFYITLFTLTSAMFLSSFHESDSPDPVKFKNLMLIHRLLWVQGLRRLTECLTVSKFSTSSKMNVSHYAIGLSHYILISLATYLGLLKYGSHEIPNYTVFDAVLSIVFGVLSLLQLSAHYHLASLVKYTVPDFAFVASPHYFYEILIYTVLLVFSVKDGNDMVSLTFASAWFFVVSNLTVSSVETYRYYQNKFKEEFKLKWAIFPGIL</sequence>
<keyword evidence="5" id="KW-0521">NADP</keyword>
<dbReference type="GO" id="GO:0160198">
    <property type="term" value="F:polyprenal reductase activity"/>
    <property type="evidence" value="ECO:0007669"/>
    <property type="project" value="UniProtKB-EC"/>
</dbReference>
<feature type="transmembrane region" description="Helical" evidence="5">
    <location>
        <begin position="134"/>
        <end position="156"/>
    </location>
</feature>
<feature type="transmembrane region" description="Helical" evidence="5">
    <location>
        <begin position="232"/>
        <end position="252"/>
    </location>
</feature>
<dbReference type="STRING" id="5486.A0A367YPT2"/>
<keyword evidence="4 5" id="KW-0472">Membrane</keyword>
<dbReference type="GO" id="GO:0005789">
    <property type="term" value="C:endoplasmic reticulum membrane"/>
    <property type="evidence" value="ECO:0007669"/>
    <property type="project" value="UniProtKB-SubCell"/>
</dbReference>
<keyword evidence="5" id="KW-0560">Oxidoreductase</keyword>
<evidence type="ECO:0000256" key="4">
    <source>
        <dbReference type="ARBA" id="ARBA00023136"/>
    </source>
</evidence>
<evidence type="ECO:0000313" key="7">
    <source>
        <dbReference type="EMBL" id="RCK67022.1"/>
    </source>
</evidence>
<keyword evidence="5" id="KW-0256">Endoplasmic reticulum</keyword>
<comment type="caution">
    <text evidence="7">The sequence shown here is derived from an EMBL/GenBank/DDBJ whole genome shotgun (WGS) entry which is preliminary data.</text>
</comment>
<dbReference type="InterPro" id="IPR001104">
    <property type="entry name" value="3-oxo-5_a-steroid_4-DH_C"/>
</dbReference>
<feature type="transmembrane region" description="Helical" evidence="5">
    <location>
        <begin position="68"/>
        <end position="88"/>
    </location>
</feature>
<evidence type="ECO:0000256" key="5">
    <source>
        <dbReference type="RuleBase" id="RU367081"/>
    </source>
</evidence>
<comment type="catalytic activity">
    <reaction evidence="5">
        <text>a di-trans,poly-cis-dolichal + NADP(+) = a di-trans,poly-cis-polyprenal + NADPH + H(+)</text>
        <dbReference type="Rhea" id="RHEA:80727"/>
        <dbReference type="Rhea" id="RHEA-COMP:19536"/>
        <dbReference type="Rhea" id="RHEA-COMP:19537"/>
        <dbReference type="ChEBI" id="CHEBI:15378"/>
        <dbReference type="ChEBI" id="CHEBI:57783"/>
        <dbReference type="ChEBI" id="CHEBI:58349"/>
        <dbReference type="ChEBI" id="CHEBI:231623"/>
        <dbReference type="ChEBI" id="CHEBI:231637"/>
        <dbReference type="EC" id="1.3.1.94"/>
    </reaction>
    <physiologicalReaction direction="right-to-left" evidence="5">
        <dbReference type="Rhea" id="RHEA:80729"/>
    </physiologicalReaction>
</comment>
<dbReference type="GO" id="GO:0016095">
    <property type="term" value="P:polyprenol catabolic process"/>
    <property type="evidence" value="ECO:0007669"/>
    <property type="project" value="UniProtKB-UniRule"/>
</dbReference>
<dbReference type="PROSITE" id="PS50244">
    <property type="entry name" value="S5A_REDUCTASE"/>
    <property type="match status" value="1"/>
</dbReference>
<evidence type="ECO:0000256" key="3">
    <source>
        <dbReference type="ARBA" id="ARBA00022989"/>
    </source>
</evidence>
<reference evidence="7 8" key="1">
    <citation type="submission" date="2018-06" db="EMBL/GenBank/DDBJ databases">
        <title>Whole genome sequencing of Candida tropicalis (genome annotated by CSBL at Korea University).</title>
        <authorList>
            <person name="Ahn J."/>
        </authorList>
    </citation>
    <scope>NUCLEOTIDE SEQUENCE [LARGE SCALE GENOMIC DNA]</scope>
    <source>
        <strain evidence="7 8">ATCC 20962</strain>
    </source>
</reference>
<dbReference type="OrthoDB" id="541710at2759"/>
<dbReference type="Proteomes" id="UP000253472">
    <property type="component" value="Unassembled WGS sequence"/>
</dbReference>
<keyword evidence="8" id="KW-1185">Reference proteome</keyword>
<dbReference type="EC" id="1.3.1.94" evidence="5"/>
<feature type="transmembrane region" description="Helical" evidence="5">
    <location>
        <begin position="209"/>
        <end position="225"/>
    </location>
</feature>
<comment type="similarity">
    <text evidence="5">Belongs to the steroid 5-alpha reductase family. Polyprenal reductase subfamily.</text>
</comment>
<keyword evidence="2 5" id="KW-0812">Transmembrane</keyword>
<dbReference type="UniPathway" id="UPA00378"/>
<dbReference type="GO" id="GO:0003865">
    <property type="term" value="F:3-oxo-5-alpha-steroid 4-dehydrogenase activity"/>
    <property type="evidence" value="ECO:0007669"/>
    <property type="project" value="TreeGrafter"/>
</dbReference>
<dbReference type="Pfam" id="PF02544">
    <property type="entry name" value="Steroid_dh"/>
    <property type="match status" value="1"/>
</dbReference>
<evidence type="ECO:0000259" key="6">
    <source>
        <dbReference type="Pfam" id="PF02544"/>
    </source>
</evidence>
<dbReference type="AlphaFoldDB" id="A0A367YPT2"/>
<feature type="domain" description="3-oxo-5-alpha-steroid 4-dehydrogenase C-terminal" evidence="6">
    <location>
        <begin position="175"/>
        <end position="276"/>
    </location>
</feature>
<evidence type="ECO:0000256" key="2">
    <source>
        <dbReference type="ARBA" id="ARBA00022692"/>
    </source>
</evidence>
<dbReference type="EMBL" id="QLNQ01000001">
    <property type="protein sequence ID" value="RCK67022.1"/>
    <property type="molecule type" value="Genomic_DNA"/>
</dbReference>
<comment type="function">
    <text evidence="5">Plays a key role in early steps of protein N-linked glycosylation by being involved in the conversion of polyprenol into dolichol. Acts as a polyprenal reductase that mediates the reduction of polyprenal into dolichal in a NADP-dependent mechanism. Dolichols are required for the synthesis of dolichol-linked monosaccharides and the oligosaccharide precursor used for N-glycosylation.</text>
</comment>
<accession>A0A367YPT2</accession>
<dbReference type="GO" id="GO:0006488">
    <property type="term" value="P:dolichol-linked oligosaccharide biosynthetic process"/>
    <property type="evidence" value="ECO:0007669"/>
    <property type="project" value="UniProtKB-UniRule"/>
</dbReference>
<dbReference type="InterPro" id="IPR039698">
    <property type="entry name" value="Dfg10/SRD5A3"/>
</dbReference>
<comment type="pathway">
    <text evidence="5">Protein modification; protein glycosylation.</text>
</comment>
<dbReference type="PANTHER" id="PTHR14624:SF0">
    <property type="entry name" value="POLYPRENOL REDUCTASE"/>
    <property type="match status" value="1"/>
</dbReference>
<name>A0A367YPT2_9ASCO</name>